<dbReference type="InterPro" id="IPR013216">
    <property type="entry name" value="Methyltransf_11"/>
</dbReference>
<evidence type="ECO:0000313" key="3">
    <source>
        <dbReference type="Proteomes" id="UP000761574"/>
    </source>
</evidence>
<gene>
    <name evidence="2" type="primary">bioC</name>
    <name evidence="2" type="ORF">TUM4630_04290</name>
</gene>
<dbReference type="SUPFAM" id="SSF53335">
    <property type="entry name" value="S-adenosyl-L-methionine-dependent methyltransferases"/>
    <property type="match status" value="1"/>
</dbReference>
<feature type="domain" description="Methyltransferase type 11" evidence="1">
    <location>
        <begin position="47"/>
        <end position="136"/>
    </location>
</feature>
<dbReference type="Gene3D" id="3.40.50.150">
    <property type="entry name" value="Vaccinia Virus protein VP39"/>
    <property type="match status" value="1"/>
</dbReference>
<dbReference type="InterPro" id="IPR050508">
    <property type="entry name" value="Methyltransf_Superfamily"/>
</dbReference>
<dbReference type="PANTHER" id="PTHR42912">
    <property type="entry name" value="METHYLTRANSFERASE"/>
    <property type="match status" value="1"/>
</dbReference>
<dbReference type="PANTHER" id="PTHR42912:SF99">
    <property type="entry name" value="METHYLTRANSFERASE TYPE 12 DOMAIN-CONTAINING PROTEIN"/>
    <property type="match status" value="1"/>
</dbReference>
<dbReference type="Pfam" id="PF08241">
    <property type="entry name" value="Methyltransf_11"/>
    <property type="match status" value="1"/>
</dbReference>
<accession>A0ABQ4P588</accession>
<dbReference type="CDD" id="cd02440">
    <property type="entry name" value="AdoMet_MTases"/>
    <property type="match status" value="1"/>
</dbReference>
<keyword evidence="3" id="KW-1185">Reference proteome</keyword>
<comment type="caution">
    <text evidence="2">The sequence shown here is derived from an EMBL/GenBank/DDBJ whole genome shotgun (WGS) entry which is preliminary data.</text>
</comment>
<reference evidence="2 3" key="1">
    <citation type="submission" date="2021-05" db="EMBL/GenBank/DDBJ databases">
        <title>Molecular characterization for Shewanella algae harboring chromosomal blaOXA-55-like strains isolated from clinical and environment sample.</title>
        <authorList>
            <person name="Ohama Y."/>
            <person name="Aoki K."/>
            <person name="Harada S."/>
            <person name="Moriya K."/>
            <person name="Ishii Y."/>
            <person name="Tateda K."/>
        </authorList>
    </citation>
    <scope>NUCLEOTIDE SEQUENCE [LARGE SCALE GENOMIC DNA]</scope>
    <source>
        <strain evidence="2 3">LMG 23746</strain>
    </source>
</reference>
<dbReference type="EMBL" id="BPFB01000004">
    <property type="protein sequence ID" value="GIU42709.1"/>
    <property type="molecule type" value="Genomic_DNA"/>
</dbReference>
<dbReference type="InterPro" id="IPR029063">
    <property type="entry name" value="SAM-dependent_MTases_sf"/>
</dbReference>
<organism evidence="2 3">
    <name type="scientific">Shewanella algidipiscicola</name>
    <dbReference type="NCBI Taxonomy" id="614070"/>
    <lineage>
        <taxon>Bacteria</taxon>
        <taxon>Pseudomonadati</taxon>
        <taxon>Pseudomonadota</taxon>
        <taxon>Gammaproteobacteria</taxon>
        <taxon>Alteromonadales</taxon>
        <taxon>Shewanellaceae</taxon>
        <taxon>Shewanella</taxon>
    </lineage>
</organism>
<proteinExistence type="predicted"/>
<name>A0ABQ4P588_9GAMM</name>
<evidence type="ECO:0000313" key="2">
    <source>
        <dbReference type="EMBL" id="GIU42709.1"/>
    </source>
</evidence>
<dbReference type="RefSeq" id="WP_119976973.1">
    <property type="nucleotide sequence ID" value="NZ_BPFB01000004.1"/>
</dbReference>
<dbReference type="Proteomes" id="UP000761574">
    <property type="component" value="Unassembled WGS sequence"/>
</dbReference>
<protein>
    <submittedName>
        <fullName evidence="2">Malonyl-[acyl-carrier protein] O-methyltransferase</fullName>
    </submittedName>
</protein>
<sequence>MTLNVSAVDKIAQQFSHAAQQYQQHDVLQRITAQVLQEAMRSTSRLLDIGCGPGTDFSFLGPIKQVLAVDIAPGMLQQMRTRYPEYLSVCGDAQCLPLQDNSVDAIYSNLALQWCATFNSAVQEMARVLSPKGECYLAIVVDGSLQQLKQLGLRVNRFRSAKEILASFNHEQWQLREQQVMPITVHFDHLKPLLYSIKGVGASVRGEGDTGQAQPLLRGRQDWLALNSQAEQMRQKAGLPLTYQILFIRAKLKG</sequence>
<evidence type="ECO:0000259" key="1">
    <source>
        <dbReference type="Pfam" id="PF08241"/>
    </source>
</evidence>